<evidence type="ECO:0008006" key="5">
    <source>
        <dbReference type="Google" id="ProtNLM"/>
    </source>
</evidence>
<keyword evidence="4" id="KW-1185">Reference proteome</keyword>
<evidence type="ECO:0000313" key="3">
    <source>
        <dbReference type="EMBL" id="GHB02273.1"/>
    </source>
</evidence>
<protein>
    <recommendedName>
        <fullName evidence="5">Secreted protein</fullName>
    </recommendedName>
</protein>
<evidence type="ECO:0000313" key="4">
    <source>
        <dbReference type="Proteomes" id="UP000599437"/>
    </source>
</evidence>
<proteinExistence type="predicted"/>
<organism evidence="3 4">
    <name type="scientific">Streptomyces chryseus</name>
    <dbReference type="NCBI Taxonomy" id="68186"/>
    <lineage>
        <taxon>Bacteria</taxon>
        <taxon>Bacillati</taxon>
        <taxon>Actinomycetota</taxon>
        <taxon>Actinomycetes</taxon>
        <taxon>Kitasatosporales</taxon>
        <taxon>Streptomycetaceae</taxon>
        <taxon>Streptomyces</taxon>
    </lineage>
</organism>
<feature type="region of interest" description="Disordered" evidence="1">
    <location>
        <begin position="22"/>
        <end position="60"/>
    </location>
</feature>
<dbReference type="Proteomes" id="UP000599437">
    <property type="component" value="Unassembled WGS sequence"/>
</dbReference>
<gene>
    <name evidence="3" type="ORF">GCM10010346_26510</name>
</gene>
<reference evidence="4" key="1">
    <citation type="journal article" date="2019" name="Int. J. Syst. Evol. Microbiol.">
        <title>The Global Catalogue of Microorganisms (GCM) 10K type strain sequencing project: providing services to taxonomists for standard genome sequencing and annotation.</title>
        <authorList>
            <consortium name="The Broad Institute Genomics Platform"/>
            <consortium name="The Broad Institute Genome Sequencing Center for Infectious Disease"/>
            <person name="Wu L."/>
            <person name="Ma J."/>
        </authorList>
    </citation>
    <scope>NUCLEOTIDE SEQUENCE [LARGE SCALE GENOMIC DNA]</scope>
    <source>
        <strain evidence="4">JCM 4737</strain>
    </source>
</reference>
<accession>A0ABQ3DLK0</accession>
<name>A0ABQ3DLK0_9ACTN</name>
<feature type="compositionally biased region" description="Basic and acidic residues" evidence="1">
    <location>
        <begin position="45"/>
        <end position="60"/>
    </location>
</feature>
<keyword evidence="2" id="KW-0732">Signal</keyword>
<sequence length="60" mass="5974">MKKRSMLAVASLAVGAAIAALSPAPNSAEASTHDDAVSSPDVIESADHPEDRDADPSTGA</sequence>
<dbReference type="RefSeq" id="WP_138895021.1">
    <property type="nucleotide sequence ID" value="NZ_BMVO01000006.1"/>
</dbReference>
<feature type="signal peptide" evidence="2">
    <location>
        <begin position="1"/>
        <end position="19"/>
    </location>
</feature>
<evidence type="ECO:0000256" key="2">
    <source>
        <dbReference type="SAM" id="SignalP"/>
    </source>
</evidence>
<feature type="chain" id="PRO_5047086014" description="Secreted protein" evidence="2">
    <location>
        <begin position="20"/>
        <end position="60"/>
    </location>
</feature>
<evidence type="ECO:0000256" key="1">
    <source>
        <dbReference type="SAM" id="MobiDB-lite"/>
    </source>
</evidence>
<dbReference type="EMBL" id="BMVO01000006">
    <property type="protein sequence ID" value="GHB02273.1"/>
    <property type="molecule type" value="Genomic_DNA"/>
</dbReference>
<comment type="caution">
    <text evidence="3">The sequence shown here is derived from an EMBL/GenBank/DDBJ whole genome shotgun (WGS) entry which is preliminary data.</text>
</comment>